<dbReference type="AlphaFoldDB" id="A0A9W3P504"/>
<dbReference type="RefSeq" id="WP_000038769.1">
    <property type="nucleotide sequence ID" value="NC_018508.1"/>
</dbReference>
<gene>
    <name evidence="1" type="ORF">BTF1_19235</name>
</gene>
<protein>
    <recommendedName>
        <fullName evidence="3">Homeodomain phBC6A51-type domain-containing protein</fullName>
    </recommendedName>
</protein>
<dbReference type="EMBL" id="CP003763">
    <property type="protein sequence ID" value="AFQ28016.1"/>
    <property type="molecule type" value="Genomic_DNA"/>
</dbReference>
<dbReference type="Gene3D" id="1.10.10.60">
    <property type="entry name" value="Homeodomain-like"/>
    <property type="match status" value="1"/>
</dbReference>
<accession>A0A9W3P504</accession>
<dbReference type="Proteomes" id="UP000005257">
    <property type="component" value="Chromosome"/>
</dbReference>
<reference evidence="1 2" key="1">
    <citation type="journal article" date="2013" name="Genome Announc.">
        <title>Complete Genome Sequence of Bacillus thuringiensis Serovar Israelensis Strain HD-789.</title>
        <authorList>
            <person name="Doggett N.A."/>
            <person name="Stubben C.J."/>
            <person name="Chertkov O."/>
            <person name="Bruce D.C."/>
            <person name="Detter J.C."/>
            <person name="Johnson S.L."/>
            <person name="Han C.S."/>
        </authorList>
    </citation>
    <scope>NUCLEOTIDE SEQUENCE [LARGE SCALE GENOMIC DNA]</scope>
    <source>
        <strain evidence="1 2">HD-789</strain>
    </source>
</reference>
<evidence type="ECO:0008006" key="3">
    <source>
        <dbReference type="Google" id="ProtNLM"/>
    </source>
</evidence>
<organism evidence="1 2">
    <name type="scientific">Bacillus thuringiensis HD-789</name>
    <dbReference type="NCBI Taxonomy" id="1217737"/>
    <lineage>
        <taxon>Bacteria</taxon>
        <taxon>Bacillati</taxon>
        <taxon>Bacillota</taxon>
        <taxon>Bacilli</taxon>
        <taxon>Bacillales</taxon>
        <taxon>Bacillaceae</taxon>
        <taxon>Bacillus</taxon>
        <taxon>Bacillus cereus group</taxon>
    </lineage>
</organism>
<dbReference type="KEGG" id="btn:BTF1_19235"/>
<evidence type="ECO:0000313" key="2">
    <source>
        <dbReference type="Proteomes" id="UP000005257"/>
    </source>
</evidence>
<name>A0A9W3P504_BACTU</name>
<proteinExistence type="predicted"/>
<sequence length="125" mass="14569">MSKKLTPTQRDFVTEAFYRKRNGESYISIAESFGIDRRTLFGYRNCEEGQQIEKELRQNLISQSFESIMETVIDKARLGSFQHAKLFMQVTGKLKNEEVNVKQEMNVTKETTPELLAQIDELLKQ</sequence>
<evidence type="ECO:0000313" key="1">
    <source>
        <dbReference type="EMBL" id="AFQ28016.1"/>
    </source>
</evidence>